<dbReference type="SMART" id="SM00360">
    <property type="entry name" value="RRM"/>
    <property type="match status" value="1"/>
</dbReference>
<evidence type="ECO:0000256" key="7">
    <source>
        <dbReference type="ARBA" id="ARBA00023187"/>
    </source>
</evidence>
<keyword evidence="3" id="KW-0963">Cytoplasm</keyword>
<evidence type="ECO:0000256" key="8">
    <source>
        <dbReference type="ARBA" id="ARBA00023242"/>
    </source>
</evidence>
<keyword evidence="5" id="KW-0221">Differentiation</keyword>
<evidence type="ECO:0000256" key="9">
    <source>
        <dbReference type="PROSITE-ProRule" id="PRU00176"/>
    </source>
</evidence>
<dbReference type="FunFam" id="3.30.70.330:FF:000077">
    <property type="entry name" value="RNA-binding motif protein 24"/>
    <property type="match status" value="1"/>
</dbReference>
<accession>A0A195BU07</accession>
<comment type="subcellular location">
    <subcellularLocation>
        <location evidence="2">Cytoplasm</location>
    </subcellularLocation>
    <subcellularLocation>
        <location evidence="1">Nucleus</location>
    </subcellularLocation>
</comment>
<evidence type="ECO:0000256" key="10">
    <source>
        <dbReference type="SAM" id="MobiDB-lite"/>
    </source>
</evidence>
<dbReference type="GO" id="GO:0008380">
    <property type="term" value="P:RNA splicing"/>
    <property type="evidence" value="ECO:0007669"/>
    <property type="project" value="UniProtKB-KW"/>
</dbReference>
<evidence type="ECO:0000256" key="3">
    <source>
        <dbReference type="ARBA" id="ARBA00022490"/>
    </source>
</evidence>
<evidence type="ECO:0000256" key="6">
    <source>
        <dbReference type="ARBA" id="ARBA00022884"/>
    </source>
</evidence>
<dbReference type="CDD" id="cd12384">
    <property type="entry name" value="RRM_RBM24_RBM38_like"/>
    <property type="match status" value="1"/>
</dbReference>
<name>A0A195BU07_9HYME</name>
<evidence type="ECO:0000313" key="13">
    <source>
        <dbReference type="Proteomes" id="UP000078540"/>
    </source>
</evidence>
<evidence type="ECO:0000256" key="4">
    <source>
        <dbReference type="ARBA" id="ARBA00022664"/>
    </source>
</evidence>
<dbReference type="GO" id="GO:0005634">
    <property type="term" value="C:nucleus"/>
    <property type="evidence" value="ECO:0007669"/>
    <property type="project" value="UniProtKB-SubCell"/>
</dbReference>
<dbReference type="Gene3D" id="3.30.70.330">
    <property type="match status" value="1"/>
</dbReference>
<dbReference type="InterPro" id="IPR035979">
    <property type="entry name" value="RBD_domain_sf"/>
</dbReference>
<dbReference type="Proteomes" id="UP000078540">
    <property type="component" value="Unassembled WGS sequence"/>
</dbReference>
<proteinExistence type="predicted"/>
<reference evidence="12 13" key="1">
    <citation type="submission" date="2015-09" db="EMBL/GenBank/DDBJ databases">
        <title>Atta colombica WGS genome.</title>
        <authorList>
            <person name="Nygaard S."/>
            <person name="Hu H."/>
            <person name="Boomsma J."/>
            <person name="Zhang G."/>
        </authorList>
    </citation>
    <scope>NUCLEOTIDE SEQUENCE [LARGE SCALE GENOMIC DNA]</scope>
    <source>
        <strain evidence="12">Treedump-2</strain>
        <tissue evidence="12">Whole body</tissue>
    </source>
</reference>
<dbReference type="InterPro" id="IPR000504">
    <property type="entry name" value="RRM_dom"/>
</dbReference>
<dbReference type="GO" id="GO:0030154">
    <property type="term" value="P:cell differentiation"/>
    <property type="evidence" value="ECO:0007669"/>
    <property type="project" value="UniProtKB-KW"/>
</dbReference>
<keyword evidence="7" id="KW-0508">mRNA splicing</keyword>
<keyword evidence="8" id="KW-0539">Nucleus</keyword>
<gene>
    <name evidence="12" type="ORF">ALC53_01721</name>
</gene>
<protein>
    <submittedName>
        <fullName evidence="12">RNA-binding protein 38</fullName>
    </submittedName>
</protein>
<evidence type="ECO:0000256" key="2">
    <source>
        <dbReference type="ARBA" id="ARBA00004496"/>
    </source>
</evidence>
<feature type="domain" description="RRM" evidence="11">
    <location>
        <begin position="229"/>
        <end position="306"/>
    </location>
</feature>
<dbReference type="SUPFAM" id="SSF54928">
    <property type="entry name" value="RNA-binding domain, RBD"/>
    <property type="match status" value="1"/>
</dbReference>
<evidence type="ECO:0000313" key="12">
    <source>
        <dbReference type="EMBL" id="KYM90955.1"/>
    </source>
</evidence>
<feature type="region of interest" description="Disordered" evidence="10">
    <location>
        <begin position="41"/>
        <end position="64"/>
    </location>
</feature>
<dbReference type="STRING" id="520822.A0A195BU07"/>
<dbReference type="GO" id="GO:0006397">
    <property type="term" value="P:mRNA processing"/>
    <property type="evidence" value="ECO:0007669"/>
    <property type="project" value="UniProtKB-KW"/>
</dbReference>
<organism evidence="12 13">
    <name type="scientific">Atta colombica</name>
    <dbReference type="NCBI Taxonomy" id="520822"/>
    <lineage>
        <taxon>Eukaryota</taxon>
        <taxon>Metazoa</taxon>
        <taxon>Ecdysozoa</taxon>
        <taxon>Arthropoda</taxon>
        <taxon>Hexapoda</taxon>
        <taxon>Insecta</taxon>
        <taxon>Pterygota</taxon>
        <taxon>Neoptera</taxon>
        <taxon>Endopterygota</taxon>
        <taxon>Hymenoptera</taxon>
        <taxon>Apocrita</taxon>
        <taxon>Aculeata</taxon>
        <taxon>Formicoidea</taxon>
        <taxon>Formicidae</taxon>
        <taxon>Myrmicinae</taxon>
        <taxon>Atta</taxon>
    </lineage>
</organism>
<keyword evidence="4" id="KW-0507">mRNA processing</keyword>
<dbReference type="InterPro" id="IPR012677">
    <property type="entry name" value="Nucleotide-bd_a/b_plait_sf"/>
</dbReference>
<dbReference type="PANTHER" id="PTHR48024">
    <property type="entry name" value="GEO13361P1-RELATED"/>
    <property type="match status" value="1"/>
</dbReference>
<keyword evidence="6 9" id="KW-0694">RNA-binding</keyword>
<evidence type="ECO:0000256" key="1">
    <source>
        <dbReference type="ARBA" id="ARBA00004123"/>
    </source>
</evidence>
<keyword evidence="13" id="KW-1185">Reference proteome</keyword>
<dbReference type="AlphaFoldDB" id="A0A195BU07"/>
<evidence type="ECO:0000259" key="11">
    <source>
        <dbReference type="PROSITE" id="PS50102"/>
    </source>
</evidence>
<dbReference type="Pfam" id="PF00076">
    <property type="entry name" value="RRM_1"/>
    <property type="match status" value="1"/>
</dbReference>
<sequence>MMKEERAAMAIQQYDYTASCTGFLQQLPSFWGISTGNRRSFCRSTGRKGQKEGWARRTGGRPVKGPSALAIGPGAHNMFGQEEASVLKTPSERKRNVTGEKGPFLPLLPSTLNALQKLERRAARKMPYYLVPSSNREYSESKCCTACGVINVDRGIKERVKIEQVVVPSGGDLAKIWRMLMPGAAGLGVGAVGAVGAVGTVSAPAPDELVQGLGALAGTTPQQKDTTWTKLFVGGLPYHTTDKSLREHFNVYGDIEEAVVITDRQTGKSRGYGFVIMGDRPAAERACKDPNPIIDGRKANVNLAILGAKPRGNLQTTFPFTAGIRAGYPAVLPGQYGVPPGYVYQSPYLAAAAPGGLVPLPTTQLSHAAAVAAASQFYEYQNAAAAAATYPGTSYNFAEAYPYTTAAAAGTCLNSVQSKGSNYPIHHHQHHQQQQQNGPGATLAHQQRLEKALLPQFLPSVLRDYANAAAAGYVAPYTYATLPGAAGLPAAAAAAATAAGAAFPGLPYQTTPQEARLQ</sequence>
<dbReference type="EMBL" id="KQ976409">
    <property type="protein sequence ID" value="KYM90955.1"/>
    <property type="molecule type" value="Genomic_DNA"/>
</dbReference>
<dbReference type="PANTHER" id="PTHR48024:SF56">
    <property type="entry name" value="HETEROGENEOUS NUCLEAR RIBONUCLEOPROTEIN A0"/>
    <property type="match status" value="1"/>
</dbReference>
<dbReference type="PROSITE" id="PS50102">
    <property type="entry name" value="RRM"/>
    <property type="match status" value="1"/>
</dbReference>
<dbReference type="GO" id="GO:0005829">
    <property type="term" value="C:cytosol"/>
    <property type="evidence" value="ECO:0007669"/>
    <property type="project" value="TreeGrafter"/>
</dbReference>
<feature type="region of interest" description="Disordered" evidence="10">
    <location>
        <begin position="421"/>
        <end position="443"/>
    </location>
</feature>
<dbReference type="GO" id="GO:0003730">
    <property type="term" value="F:mRNA 3'-UTR binding"/>
    <property type="evidence" value="ECO:0007669"/>
    <property type="project" value="TreeGrafter"/>
</dbReference>
<evidence type="ECO:0000256" key="5">
    <source>
        <dbReference type="ARBA" id="ARBA00022782"/>
    </source>
</evidence>
<dbReference type="InterPro" id="IPR050886">
    <property type="entry name" value="RNA-binding_reg"/>
</dbReference>